<dbReference type="Gene3D" id="3.40.250.10">
    <property type="entry name" value="Rhodanese-like domain"/>
    <property type="match status" value="1"/>
</dbReference>
<dbReference type="CDD" id="cd00158">
    <property type="entry name" value="RHOD"/>
    <property type="match status" value="1"/>
</dbReference>
<gene>
    <name evidence="2" type="ORF">SAMN04488244_1193</name>
</gene>
<dbReference type="SUPFAM" id="SSF52821">
    <property type="entry name" value="Rhodanese/Cell cycle control phosphatase"/>
    <property type="match status" value="1"/>
</dbReference>
<dbReference type="InterPro" id="IPR001763">
    <property type="entry name" value="Rhodanese-like_dom"/>
</dbReference>
<evidence type="ECO:0000313" key="3">
    <source>
        <dbReference type="Proteomes" id="UP000236721"/>
    </source>
</evidence>
<name>A0A1H6B321_9VIBR</name>
<dbReference type="Proteomes" id="UP000236721">
    <property type="component" value="Unassembled WGS sequence"/>
</dbReference>
<keyword evidence="3" id="KW-1185">Reference proteome</keyword>
<dbReference type="InterPro" id="IPR036873">
    <property type="entry name" value="Rhodanese-like_dom_sf"/>
</dbReference>
<reference evidence="3" key="1">
    <citation type="submission" date="2016-10" db="EMBL/GenBank/DDBJ databases">
        <authorList>
            <person name="Varghese N."/>
            <person name="Submissions S."/>
        </authorList>
    </citation>
    <scope>NUCLEOTIDE SEQUENCE [LARGE SCALE GENOMIC DNA]</scope>
    <source>
        <strain evidence="3">CGMCC 1.7062</strain>
    </source>
</reference>
<proteinExistence type="predicted"/>
<evidence type="ECO:0000259" key="1">
    <source>
        <dbReference type="PROSITE" id="PS50206"/>
    </source>
</evidence>
<evidence type="ECO:0000313" key="2">
    <source>
        <dbReference type="EMBL" id="SEG55010.1"/>
    </source>
</evidence>
<feature type="domain" description="Rhodanese" evidence="1">
    <location>
        <begin position="34"/>
        <end position="114"/>
    </location>
</feature>
<protein>
    <submittedName>
        <fullName evidence="2">Rhodanese-like domain-containing protein</fullName>
    </submittedName>
</protein>
<dbReference type="SMART" id="SM00450">
    <property type="entry name" value="RHOD"/>
    <property type="match status" value="1"/>
</dbReference>
<dbReference type="PANTHER" id="PTHR43031:SF17">
    <property type="entry name" value="SULFURTRANSFERASE YTWF-RELATED"/>
    <property type="match status" value="1"/>
</dbReference>
<dbReference type="PANTHER" id="PTHR43031">
    <property type="entry name" value="FAD-DEPENDENT OXIDOREDUCTASE"/>
    <property type="match status" value="1"/>
</dbReference>
<dbReference type="PROSITE" id="PS50206">
    <property type="entry name" value="RHODANESE_3"/>
    <property type="match status" value="1"/>
</dbReference>
<dbReference type="RefSeq" id="WP_208623282.1">
    <property type="nucleotide sequence ID" value="NZ_FNVG01000019.1"/>
</dbReference>
<accession>A0A1H6B321</accession>
<organism evidence="2 3">
    <name type="scientific">Vibrio hangzhouensis</name>
    <dbReference type="NCBI Taxonomy" id="462991"/>
    <lineage>
        <taxon>Bacteria</taxon>
        <taxon>Pseudomonadati</taxon>
        <taxon>Pseudomonadota</taxon>
        <taxon>Gammaproteobacteria</taxon>
        <taxon>Vibrionales</taxon>
        <taxon>Vibrionaceae</taxon>
        <taxon>Vibrio</taxon>
    </lineage>
</organism>
<dbReference type="InterPro" id="IPR050229">
    <property type="entry name" value="GlpE_sulfurtransferase"/>
</dbReference>
<dbReference type="EMBL" id="FNVG01000019">
    <property type="protein sequence ID" value="SEG55010.1"/>
    <property type="molecule type" value="Genomic_DNA"/>
</dbReference>
<dbReference type="AlphaFoldDB" id="A0A1H6B321"/>
<dbReference type="Pfam" id="PF00581">
    <property type="entry name" value="Rhodanese"/>
    <property type="match status" value="1"/>
</dbReference>
<sequence length="118" mass="12896">MNEQFLIAISLLAVIFIYKKWKANRASRVLAQLSLDDIQLLDVRSEMEYAGISAPGSINIPVQSLIAGNTKKLDKSKTLVVYCASGMRSGSACLWLKKQGYTVLNAGTVGNVIQHLPE</sequence>